<dbReference type="EMBL" id="LAZR01051982">
    <property type="protein sequence ID" value="KKK83971.1"/>
    <property type="molecule type" value="Genomic_DNA"/>
</dbReference>
<evidence type="ECO:0000313" key="2">
    <source>
        <dbReference type="EMBL" id="KKK83971.1"/>
    </source>
</evidence>
<organism evidence="2">
    <name type="scientific">marine sediment metagenome</name>
    <dbReference type="NCBI Taxonomy" id="412755"/>
    <lineage>
        <taxon>unclassified sequences</taxon>
        <taxon>metagenomes</taxon>
        <taxon>ecological metagenomes</taxon>
    </lineage>
</organism>
<keyword evidence="1" id="KW-0472">Membrane</keyword>
<gene>
    <name evidence="2" type="ORF">LCGC14_2788020</name>
</gene>
<proteinExistence type="predicted"/>
<accession>A0A0F9BHW6</accession>
<feature type="transmembrane region" description="Helical" evidence="1">
    <location>
        <begin position="15"/>
        <end position="35"/>
    </location>
</feature>
<protein>
    <submittedName>
        <fullName evidence="2">Uncharacterized protein</fullName>
    </submittedName>
</protein>
<sequence>MNNDEVKQHKSPWKIIVSTIIACATVFGFIYTYTINIKNARIDLMEEQIKTLKDFGAVPDALRNLENKIISLEEKIIPVKPKYNPKTKMYEVKIKVAKRRGNA</sequence>
<keyword evidence="1" id="KW-0812">Transmembrane</keyword>
<dbReference type="AlphaFoldDB" id="A0A0F9BHW6"/>
<name>A0A0F9BHW6_9ZZZZ</name>
<keyword evidence="1" id="KW-1133">Transmembrane helix</keyword>
<reference evidence="2" key="1">
    <citation type="journal article" date="2015" name="Nature">
        <title>Complex archaea that bridge the gap between prokaryotes and eukaryotes.</title>
        <authorList>
            <person name="Spang A."/>
            <person name="Saw J.H."/>
            <person name="Jorgensen S.L."/>
            <person name="Zaremba-Niedzwiedzka K."/>
            <person name="Martijn J."/>
            <person name="Lind A.E."/>
            <person name="van Eijk R."/>
            <person name="Schleper C."/>
            <person name="Guy L."/>
            <person name="Ettema T.J."/>
        </authorList>
    </citation>
    <scope>NUCLEOTIDE SEQUENCE</scope>
</reference>
<comment type="caution">
    <text evidence="2">The sequence shown here is derived from an EMBL/GenBank/DDBJ whole genome shotgun (WGS) entry which is preliminary data.</text>
</comment>
<evidence type="ECO:0000256" key="1">
    <source>
        <dbReference type="SAM" id="Phobius"/>
    </source>
</evidence>